<proteinExistence type="predicted"/>
<dbReference type="Proteomes" id="UP000830375">
    <property type="component" value="Unassembled WGS sequence"/>
</dbReference>
<protein>
    <submittedName>
        <fullName evidence="1">3-hydroxyisobutyryl-CoA hydrolase-like protein 3, mitochondrial</fullName>
    </submittedName>
</protein>
<gene>
    <name evidence="3" type="ORF">H4Q32_012657</name>
    <name evidence="2" type="ORF">H4Q32_023509</name>
    <name evidence="1" type="ORF">H4Q32_028756</name>
</gene>
<accession>A0ABQ8L1R0</accession>
<name>A0ABQ8L1R0_LABRO</name>
<organism evidence="1 4">
    <name type="scientific">Labeo rohita</name>
    <name type="common">Indian major carp</name>
    <name type="synonym">Cyprinus rohita</name>
    <dbReference type="NCBI Taxonomy" id="84645"/>
    <lineage>
        <taxon>Eukaryota</taxon>
        <taxon>Metazoa</taxon>
        <taxon>Chordata</taxon>
        <taxon>Craniata</taxon>
        <taxon>Vertebrata</taxon>
        <taxon>Euteleostomi</taxon>
        <taxon>Actinopterygii</taxon>
        <taxon>Neopterygii</taxon>
        <taxon>Teleostei</taxon>
        <taxon>Ostariophysi</taxon>
        <taxon>Cypriniformes</taxon>
        <taxon>Cyprinidae</taxon>
        <taxon>Labeoninae</taxon>
        <taxon>Labeonini</taxon>
        <taxon>Labeo</taxon>
    </lineage>
</organism>
<reference evidence="1 4" key="1">
    <citation type="submission" date="2022-01" db="EMBL/GenBank/DDBJ databases">
        <title>A high-quality chromosome-level genome assembly of rohu carp, Labeo rohita.</title>
        <authorList>
            <person name="Arick M.A. II"/>
            <person name="Hsu C.-Y."/>
            <person name="Magbanua Z."/>
            <person name="Pechanova O."/>
            <person name="Grover C."/>
            <person name="Miller E."/>
            <person name="Thrash A."/>
            <person name="Ezzel L."/>
            <person name="Alam S."/>
            <person name="Benzie J."/>
            <person name="Hamilton M."/>
            <person name="Karsi A."/>
            <person name="Lawrence M.L."/>
            <person name="Peterson D.G."/>
        </authorList>
    </citation>
    <scope>NUCLEOTIDE SEQUENCE [LARGE SCALE GENOMIC DNA]</scope>
    <source>
        <strain evidence="4">BAU-BD-2019</strain>
        <strain evidence="1">RAU-DB-2019</strain>
        <tissue evidence="1">Blood</tissue>
    </source>
</reference>
<dbReference type="EMBL" id="JACTAM010000015">
    <property type="protein sequence ID" value="KAI2655877.1"/>
    <property type="molecule type" value="Genomic_DNA"/>
</dbReference>
<comment type="caution">
    <text evidence="1">The sequence shown here is derived from an EMBL/GenBank/DDBJ whole genome shotgun (WGS) entry which is preliminary data.</text>
</comment>
<dbReference type="EMBL" id="JACTAM010002564">
    <property type="protein sequence ID" value="KAI2644314.1"/>
    <property type="molecule type" value="Genomic_DNA"/>
</dbReference>
<dbReference type="EMBL" id="JACTAM010001250">
    <property type="protein sequence ID" value="KAI2646509.1"/>
    <property type="molecule type" value="Genomic_DNA"/>
</dbReference>
<keyword evidence="4" id="KW-1185">Reference proteome</keyword>
<evidence type="ECO:0000313" key="4">
    <source>
        <dbReference type="Proteomes" id="UP000830375"/>
    </source>
</evidence>
<evidence type="ECO:0000313" key="3">
    <source>
        <dbReference type="EMBL" id="KAI2655877.1"/>
    </source>
</evidence>
<evidence type="ECO:0000313" key="1">
    <source>
        <dbReference type="EMBL" id="KAI2644314.1"/>
    </source>
</evidence>
<evidence type="ECO:0000313" key="2">
    <source>
        <dbReference type="EMBL" id="KAI2646509.1"/>
    </source>
</evidence>
<sequence length="144" mass="16229">MLMKSRHTVVWCRHSCSQIVPHILSCAGFCVLGFRWVIGRILHNLCINNVPVLKTEVVEHCTASNNFWHKCRAHFQGLEEDGPPACLQHPEGSFNNVACMSMLGVEASLYRILYRLSVRGDEADGRTQTGIPTISEDAFSCRWI</sequence>